<reference evidence="1 2" key="1">
    <citation type="submission" date="2020-08" db="EMBL/GenBank/DDBJ databases">
        <title>Genome public.</title>
        <authorList>
            <person name="Liu C."/>
            <person name="Sun Q."/>
        </authorList>
    </citation>
    <scope>NUCLEOTIDE SEQUENCE [LARGE SCALE GENOMIC DNA]</scope>
    <source>
        <strain evidence="1 2">New-38</strain>
    </source>
</reference>
<name>A0ABR7HSS6_9FIRM</name>
<keyword evidence="2" id="KW-1185">Reference proteome</keyword>
<sequence length="60" mass="6768">MGVIMHYPTTPEKQEELSKKVAAVHAQTVMEQIKAMPCPVEQKAELIEAIKRIHQQRDGA</sequence>
<proteinExistence type="predicted"/>
<protein>
    <submittedName>
        <fullName evidence="1">Uncharacterized protein</fullName>
    </submittedName>
</protein>
<evidence type="ECO:0000313" key="1">
    <source>
        <dbReference type="EMBL" id="MBC5730502.1"/>
    </source>
</evidence>
<gene>
    <name evidence="1" type="ORF">H8S34_06600</name>
</gene>
<accession>A0ABR7HSS6</accession>
<dbReference type="Proteomes" id="UP000660021">
    <property type="component" value="Unassembled WGS sequence"/>
</dbReference>
<organism evidence="1 2">
    <name type="scientific">Pseudoflavonifractor hominis</name>
    <dbReference type="NCBI Taxonomy" id="2763059"/>
    <lineage>
        <taxon>Bacteria</taxon>
        <taxon>Bacillati</taxon>
        <taxon>Bacillota</taxon>
        <taxon>Clostridia</taxon>
        <taxon>Eubacteriales</taxon>
        <taxon>Oscillospiraceae</taxon>
        <taxon>Pseudoflavonifractor</taxon>
    </lineage>
</organism>
<dbReference type="EMBL" id="JACOPR010000003">
    <property type="protein sequence ID" value="MBC5730502.1"/>
    <property type="molecule type" value="Genomic_DNA"/>
</dbReference>
<dbReference type="RefSeq" id="WP_087262208.1">
    <property type="nucleotide sequence ID" value="NZ_JACOPR010000003.1"/>
</dbReference>
<evidence type="ECO:0000313" key="2">
    <source>
        <dbReference type="Proteomes" id="UP000660021"/>
    </source>
</evidence>
<comment type="caution">
    <text evidence="1">The sequence shown here is derived from an EMBL/GenBank/DDBJ whole genome shotgun (WGS) entry which is preliminary data.</text>
</comment>